<organism evidence="2 3">
    <name type="scientific">Agrobacterium tomkonis CFBP 6623</name>
    <dbReference type="NCBI Taxonomy" id="1183432"/>
    <lineage>
        <taxon>Bacteria</taxon>
        <taxon>Pseudomonadati</taxon>
        <taxon>Pseudomonadota</taxon>
        <taxon>Alphaproteobacteria</taxon>
        <taxon>Hyphomicrobiales</taxon>
        <taxon>Rhizobiaceae</taxon>
        <taxon>Rhizobium/Agrobacterium group</taxon>
        <taxon>Agrobacterium</taxon>
        <taxon>Agrobacterium tumefaciens complex</taxon>
    </lineage>
</organism>
<keyword evidence="1" id="KW-1133">Transmembrane helix</keyword>
<dbReference type="EMBL" id="FBWK01000049">
    <property type="protein sequence ID" value="CUX48751.1"/>
    <property type="molecule type" value="Genomic_DNA"/>
</dbReference>
<feature type="transmembrane region" description="Helical" evidence="1">
    <location>
        <begin position="27"/>
        <end position="45"/>
    </location>
</feature>
<dbReference type="RefSeq" id="WP_156393940.1">
    <property type="nucleotide sequence ID" value="NZ_LT009724.1"/>
</dbReference>
<keyword evidence="3" id="KW-1185">Reference proteome</keyword>
<evidence type="ECO:0000313" key="2">
    <source>
        <dbReference type="EMBL" id="CUX48751.1"/>
    </source>
</evidence>
<keyword evidence="1" id="KW-0472">Membrane</keyword>
<accession>A0A1S7R9F4</accession>
<evidence type="ECO:0000256" key="1">
    <source>
        <dbReference type="SAM" id="Phobius"/>
    </source>
</evidence>
<gene>
    <name evidence="2" type="ORF">AGR3A_Lc130142</name>
</gene>
<protein>
    <submittedName>
        <fullName evidence="2">Uncharacterized protein</fullName>
    </submittedName>
</protein>
<reference evidence="3" key="1">
    <citation type="submission" date="2016-01" db="EMBL/GenBank/DDBJ databases">
        <authorList>
            <person name="Regsiter A."/>
            <person name="william w."/>
        </authorList>
    </citation>
    <scope>NUCLEOTIDE SEQUENCE [LARGE SCALE GENOMIC DNA]</scope>
    <source>
        <strain evidence="3">CFBP 6623</strain>
    </source>
</reference>
<keyword evidence="1" id="KW-0812">Transmembrane</keyword>
<sequence>MKILHQLVSLLIAVAVPTAIYWTSGEIGFEFIVLGAAFGFAYWYWGPTGAPL</sequence>
<dbReference type="AlphaFoldDB" id="A0A1S7R9F4"/>
<dbReference type="Proteomes" id="UP000191988">
    <property type="component" value="Unassembled WGS sequence"/>
</dbReference>
<proteinExistence type="predicted"/>
<name>A0A1S7R9F4_9HYPH</name>
<evidence type="ECO:0000313" key="3">
    <source>
        <dbReference type="Proteomes" id="UP000191988"/>
    </source>
</evidence>
<dbReference type="STRING" id="1183432.AGR3A_Lc130142"/>